<dbReference type="Proteomes" id="UP000682811">
    <property type="component" value="Unassembled WGS sequence"/>
</dbReference>
<reference evidence="1 2" key="1">
    <citation type="submission" date="2021-03" db="EMBL/GenBank/DDBJ databases">
        <title>Antimicrobial resistance genes in bacteria isolated from Japanese honey, and their potential for conferring macrolide and lincosamide resistance in the American foulbrood pathogen Paenibacillus larvae.</title>
        <authorList>
            <person name="Okamoto M."/>
            <person name="Kumagai M."/>
            <person name="Kanamori H."/>
            <person name="Takamatsu D."/>
        </authorList>
    </citation>
    <scope>NUCLEOTIDE SEQUENCE [LARGE SCALE GENOMIC DNA]</scope>
    <source>
        <strain evidence="1 2">J34TS1</strain>
    </source>
</reference>
<name>A0A919YF34_9BACL</name>
<gene>
    <name evidence="1" type="ORF">J34TS1_27250</name>
</gene>
<organism evidence="1 2">
    <name type="scientific">Paenibacillus azoreducens</name>
    <dbReference type="NCBI Taxonomy" id="116718"/>
    <lineage>
        <taxon>Bacteria</taxon>
        <taxon>Bacillati</taxon>
        <taxon>Bacillota</taxon>
        <taxon>Bacilli</taxon>
        <taxon>Bacillales</taxon>
        <taxon>Paenibacillaceae</taxon>
        <taxon>Paenibacillus</taxon>
    </lineage>
</organism>
<dbReference type="RefSeq" id="WP_212978703.1">
    <property type="nucleotide sequence ID" value="NZ_AP025343.1"/>
</dbReference>
<evidence type="ECO:0000313" key="2">
    <source>
        <dbReference type="Proteomes" id="UP000682811"/>
    </source>
</evidence>
<sequence>MTPESWVRSNYYVIDDHPIMGNIIVWENQQGFYAIYTPIDKFIELFEKPMQEAIQAGTDVKQAIRDYDPENERGFNELL</sequence>
<keyword evidence="2" id="KW-1185">Reference proteome</keyword>
<dbReference type="EMBL" id="BORT01000011">
    <property type="protein sequence ID" value="GIO47960.1"/>
    <property type="molecule type" value="Genomic_DNA"/>
</dbReference>
<dbReference type="AlphaFoldDB" id="A0A919YF34"/>
<accession>A0A919YF34</accession>
<protein>
    <submittedName>
        <fullName evidence="1">Uncharacterized protein</fullName>
    </submittedName>
</protein>
<proteinExistence type="predicted"/>
<evidence type="ECO:0000313" key="1">
    <source>
        <dbReference type="EMBL" id="GIO47960.1"/>
    </source>
</evidence>
<comment type="caution">
    <text evidence="1">The sequence shown here is derived from an EMBL/GenBank/DDBJ whole genome shotgun (WGS) entry which is preliminary data.</text>
</comment>